<reference evidence="2" key="1">
    <citation type="submission" date="2016-10" db="EMBL/GenBank/DDBJ databases">
        <authorList>
            <person name="Varghese N."/>
            <person name="Submissions S."/>
        </authorList>
    </citation>
    <scope>NUCLEOTIDE SEQUENCE [LARGE SCALE GENOMIC DNA]</scope>
    <source>
        <strain evidence="2">DSM 44718</strain>
    </source>
</reference>
<evidence type="ECO:0000313" key="1">
    <source>
        <dbReference type="EMBL" id="SDZ60308.1"/>
    </source>
</evidence>
<proteinExistence type="predicted"/>
<accession>A0A1H3UD68</accession>
<protein>
    <recommendedName>
        <fullName evidence="3">Polyketide cyclase / dehydrase and lipid transport</fullName>
    </recommendedName>
</protein>
<name>A0A1H3UD68_9ACTN</name>
<dbReference type="OrthoDB" id="3290460at2"/>
<keyword evidence="2" id="KW-1185">Reference proteome</keyword>
<dbReference type="AlphaFoldDB" id="A0A1H3UD68"/>
<sequence length="147" mass="15864">MATIRLHQTTTATPEQFVAGLTDFGPGRSELFGRSDDGYLKVHERSTDHADVTEGSGGIWERLNYDWSDINHVVLTTTDSNTWGGRSGHTYNLTPQPDGTTDVDVVVVREGKNFKGKAIGALLGVVGTGMFAKGLASTIKAIEARNR</sequence>
<gene>
    <name evidence="1" type="ORF">SAMN05421684_7024</name>
</gene>
<organism evidence="1 2">
    <name type="scientific">Asanoa ishikariensis</name>
    <dbReference type="NCBI Taxonomy" id="137265"/>
    <lineage>
        <taxon>Bacteria</taxon>
        <taxon>Bacillati</taxon>
        <taxon>Actinomycetota</taxon>
        <taxon>Actinomycetes</taxon>
        <taxon>Micromonosporales</taxon>
        <taxon>Micromonosporaceae</taxon>
        <taxon>Asanoa</taxon>
    </lineage>
</organism>
<dbReference type="Proteomes" id="UP000199632">
    <property type="component" value="Unassembled WGS sequence"/>
</dbReference>
<dbReference type="STRING" id="137265.SAMN05421684_7024"/>
<evidence type="ECO:0008006" key="3">
    <source>
        <dbReference type="Google" id="ProtNLM"/>
    </source>
</evidence>
<evidence type="ECO:0000313" key="2">
    <source>
        <dbReference type="Proteomes" id="UP000199632"/>
    </source>
</evidence>
<dbReference type="EMBL" id="FNQB01000004">
    <property type="protein sequence ID" value="SDZ60308.1"/>
    <property type="molecule type" value="Genomic_DNA"/>
</dbReference>
<dbReference type="RefSeq" id="WP_090801601.1">
    <property type="nucleotide sequence ID" value="NZ_BOND01000005.1"/>
</dbReference>